<dbReference type="KEGG" id="step:IC006_0068"/>
<dbReference type="EMBL" id="AP018929">
    <property type="protein sequence ID" value="BBG22784.1"/>
    <property type="molecule type" value="Genomic_DNA"/>
</dbReference>
<evidence type="ECO:0000313" key="5">
    <source>
        <dbReference type="Proteomes" id="UP000325030"/>
    </source>
</evidence>
<dbReference type="Pfam" id="PF12706">
    <property type="entry name" value="Lactamase_B_2"/>
    <property type="match status" value="1"/>
</dbReference>
<reference evidence="5" key="1">
    <citation type="submission" date="2018-09" db="EMBL/GenBank/DDBJ databases">
        <title>Complete Genome Sequencing of Sulfolobus sp. JCM 16834.</title>
        <authorList>
            <person name="Kato S."/>
            <person name="Itoh T."/>
            <person name="Ohkuma M."/>
        </authorList>
    </citation>
    <scope>NUCLEOTIDE SEQUENCE [LARGE SCALE GENOMIC DNA]</scope>
    <source>
        <strain evidence="5">IC-007</strain>
    </source>
</reference>
<sequence>MRVLFLGTGSGSSRDSRRFKAGVHVSNGYDSVFLDMGPGSNLRVEDFHVHGDHVFFTHLHIDHFDGVFDYMVSRKVQGLKDLYVHSPPGFGHVLSSFREVGNQVSANVEELDLPRAKVGELEVYSVEACHAIYAVSYVITDGRKKIVYTGDTAEPCEDVVKEIRDANLVIHEASCVDNCKQFGHTSAKEIMSMFSDIKAKMILTHIPAHSEKEIYEAIGNKFLIARDGTIFEL</sequence>
<dbReference type="InterPro" id="IPR036866">
    <property type="entry name" value="RibonucZ/Hydroxyglut_hydro"/>
</dbReference>
<dbReference type="Gene3D" id="3.60.15.10">
    <property type="entry name" value="Ribonuclease Z/Hydroxyacylglutathione hydrolase-like"/>
    <property type="match status" value="1"/>
</dbReference>
<dbReference type="Proteomes" id="UP000325030">
    <property type="component" value="Chromosome"/>
</dbReference>
<dbReference type="GeneID" id="41716592"/>
<dbReference type="EMBL" id="AP018930">
    <property type="protein sequence ID" value="BBG25563.1"/>
    <property type="molecule type" value="Genomic_DNA"/>
</dbReference>
<organism evidence="2 4">
    <name type="scientific">Sulfuracidifex tepidarius</name>
    <dbReference type="NCBI Taxonomy" id="1294262"/>
    <lineage>
        <taxon>Archaea</taxon>
        <taxon>Thermoproteota</taxon>
        <taxon>Thermoprotei</taxon>
        <taxon>Sulfolobales</taxon>
        <taxon>Sulfolobaceae</taxon>
        <taxon>Sulfuracidifex</taxon>
    </lineage>
</organism>
<dbReference type="RefSeq" id="WP_054845369.1">
    <property type="nucleotide sequence ID" value="NZ_AP018929.1"/>
</dbReference>
<dbReference type="GO" id="GO:0042781">
    <property type="term" value="F:3'-tRNA processing endoribonuclease activity"/>
    <property type="evidence" value="ECO:0007669"/>
    <property type="project" value="TreeGrafter"/>
</dbReference>
<name>A0A510DRJ9_9CREN</name>
<gene>
    <name evidence="2" type="ORF">IC006_0068</name>
    <name evidence="3" type="ORF">IC007_0068</name>
</gene>
<accession>A0A510DZ89</accession>
<accession>A0A510DRJ9</accession>
<keyword evidence="4" id="KW-1185">Reference proteome</keyword>
<protein>
    <submittedName>
        <fullName evidence="2">Ribonuclease Z</fullName>
    </submittedName>
</protein>
<dbReference type="AlphaFoldDB" id="A0A510DRJ9"/>
<dbReference type="PANTHER" id="PTHR46018">
    <property type="entry name" value="ZINC PHOSPHODIESTERASE ELAC PROTEIN 1"/>
    <property type="match status" value="1"/>
</dbReference>
<dbReference type="InterPro" id="IPR001279">
    <property type="entry name" value="Metallo-B-lactamas"/>
</dbReference>
<evidence type="ECO:0000313" key="2">
    <source>
        <dbReference type="EMBL" id="BBG22784.1"/>
    </source>
</evidence>
<dbReference type="OrthoDB" id="73420at2157"/>
<evidence type="ECO:0000313" key="3">
    <source>
        <dbReference type="EMBL" id="BBG25563.1"/>
    </source>
</evidence>
<evidence type="ECO:0000313" key="4">
    <source>
        <dbReference type="Proteomes" id="UP000322983"/>
    </source>
</evidence>
<evidence type="ECO:0000259" key="1">
    <source>
        <dbReference type="Pfam" id="PF12706"/>
    </source>
</evidence>
<feature type="domain" description="Metallo-beta-lactamase" evidence="1">
    <location>
        <begin position="49"/>
        <end position="206"/>
    </location>
</feature>
<proteinExistence type="predicted"/>
<reference evidence="2 4" key="2">
    <citation type="journal article" date="2020" name="Int. J. Syst. Evol. Microbiol.">
        <title>Sulfuracidifex tepidarius gen. nov., sp. nov. and transfer of Sulfolobus metallicus Huber and Stetter 1992 to the genus Sulfuracidifex as Sulfuracidifex metallicus comb. nov.</title>
        <authorList>
            <person name="Itoh T."/>
            <person name="Miura T."/>
            <person name="Sakai H.D."/>
            <person name="Kato S."/>
            <person name="Ohkuma M."/>
            <person name="Takashina T."/>
        </authorList>
    </citation>
    <scope>NUCLEOTIDE SEQUENCE [LARGE SCALE GENOMIC DNA]</scope>
    <source>
        <strain evidence="2 4">IC-006</strain>
        <strain evidence="3">IC-007</strain>
    </source>
</reference>
<dbReference type="PANTHER" id="PTHR46018:SF2">
    <property type="entry name" value="ZINC PHOSPHODIESTERASE ELAC PROTEIN 1"/>
    <property type="match status" value="1"/>
</dbReference>
<dbReference type="Proteomes" id="UP000322983">
    <property type="component" value="Chromosome"/>
</dbReference>
<dbReference type="SUPFAM" id="SSF56281">
    <property type="entry name" value="Metallo-hydrolase/oxidoreductase"/>
    <property type="match status" value="1"/>
</dbReference>
<dbReference type="STRING" id="1294262.GCA_001316085_00869"/>